<feature type="transmembrane region" description="Helical" evidence="9">
    <location>
        <begin position="404"/>
        <end position="426"/>
    </location>
</feature>
<feature type="transmembrane region" description="Helical" evidence="9">
    <location>
        <begin position="147"/>
        <end position="166"/>
    </location>
</feature>
<feature type="transmembrane region" description="Helical" evidence="9">
    <location>
        <begin position="172"/>
        <end position="191"/>
    </location>
</feature>
<dbReference type="HAMAP" id="MF_01238">
    <property type="entry name" value="MFS_NanT"/>
    <property type="match status" value="1"/>
</dbReference>
<dbReference type="PANTHER" id="PTHR23508:SF3">
    <property type="entry name" value="SIALIC ACID TRANSPORTER NANT"/>
    <property type="match status" value="1"/>
</dbReference>
<comment type="subcellular location">
    <subcellularLocation>
        <location evidence="9">Cell inner membrane</location>
        <topology evidence="9">Multi-pass membrane protein</topology>
    </subcellularLocation>
    <subcellularLocation>
        <location evidence="1">Membrane</location>
        <topology evidence="1">Multi-pass membrane protein</topology>
    </subcellularLocation>
</comment>
<dbReference type="GO" id="GO:0005886">
    <property type="term" value="C:plasma membrane"/>
    <property type="evidence" value="ECO:0007669"/>
    <property type="project" value="UniProtKB-SubCell"/>
</dbReference>
<feature type="transmembrane region" description="Helical" evidence="9">
    <location>
        <begin position="20"/>
        <end position="44"/>
    </location>
</feature>
<evidence type="ECO:0000256" key="5">
    <source>
        <dbReference type="ARBA" id="ARBA00022597"/>
    </source>
</evidence>
<keyword evidence="4 9" id="KW-0997">Cell inner membrane</keyword>
<dbReference type="InterPro" id="IPR011701">
    <property type="entry name" value="MFS"/>
</dbReference>
<evidence type="ECO:0000256" key="2">
    <source>
        <dbReference type="ARBA" id="ARBA00022448"/>
    </source>
</evidence>
<keyword evidence="3 9" id="KW-1003">Cell membrane</keyword>
<evidence type="ECO:0000256" key="9">
    <source>
        <dbReference type="HAMAP-Rule" id="MF_01238"/>
    </source>
</evidence>
<dbReference type="SUPFAM" id="SSF103473">
    <property type="entry name" value="MFS general substrate transporter"/>
    <property type="match status" value="2"/>
</dbReference>
<evidence type="ECO:0000313" key="11">
    <source>
        <dbReference type="EMBL" id="MWL48483.1"/>
    </source>
</evidence>
<dbReference type="Proteomes" id="UP000487258">
    <property type="component" value="Unassembled WGS sequence"/>
</dbReference>
<organism evidence="11 12">
    <name type="scientific">Escherichia coli</name>
    <dbReference type="NCBI Taxonomy" id="562"/>
    <lineage>
        <taxon>Bacteria</taxon>
        <taxon>Pseudomonadati</taxon>
        <taxon>Pseudomonadota</taxon>
        <taxon>Gammaproteobacteria</taxon>
        <taxon>Enterobacterales</taxon>
        <taxon>Enterobacteriaceae</taxon>
        <taxon>Escherichia</taxon>
    </lineage>
</organism>
<dbReference type="NCBIfam" id="NF003024">
    <property type="entry name" value="PRK03893.1"/>
    <property type="match status" value="1"/>
</dbReference>
<dbReference type="Gene3D" id="1.20.1250.20">
    <property type="entry name" value="MFS general substrate transporter like domains"/>
    <property type="match status" value="2"/>
</dbReference>
<keyword evidence="8 9" id="KW-0472">Membrane</keyword>
<evidence type="ECO:0000256" key="1">
    <source>
        <dbReference type="ARBA" id="ARBA00004141"/>
    </source>
</evidence>
<dbReference type="Pfam" id="PF07690">
    <property type="entry name" value="MFS_1"/>
    <property type="match status" value="1"/>
</dbReference>
<comment type="function">
    <text evidence="9">Catalyzes the proton-dependent transport of sialic acid.</text>
</comment>
<name>A0A6L7A2C8_ECOLX</name>
<evidence type="ECO:0000256" key="8">
    <source>
        <dbReference type="ARBA" id="ARBA00023136"/>
    </source>
</evidence>
<proteinExistence type="inferred from homology"/>
<dbReference type="RefSeq" id="WP_033546509.1">
    <property type="nucleotide sequence ID" value="NZ_CAXYPK010000001.1"/>
</dbReference>
<dbReference type="InterPro" id="IPR004742">
    <property type="entry name" value="SA_transporter"/>
</dbReference>
<protein>
    <recommendedName>
        <fullName evidence="9">Sialic acid transporter NanT</fullName>
    </recommendedName>
    <alternativeName>
        <fullName evidence="9">Sialic acid permease</fullName>
    </alternativeName>
    <alternativeName>
        <fullName evidence="9">Sialic acid/H(+) symporter</fullName>
    </alternativeName>
</protein>
<dbReference type="GO" id="GO:0046943">
    <property type="term" value="F:carboxylic acid transmembrane transporter activity"/>
    <property type="evidence" value="ECO:0007669"/>
    <property type="project" value="TreeGrafter"/>
</dbReference>
<keyword evidence="5 9" id="KW-0762">Sugar transport</keyword>
<dbReference type="FunFam" id="1.20.1250.20:FF:000038">
    <property type="entry name" value="Sialic acid transporter NanT"/>
    <property type="match status" value="1"/>
</dbReference>
<reference evidence="11 12" key="1">
    <citation type="submission" date="2019-12" db="EMBL/GenBank/DDBJ databases">
        <title>Enteriobacteria Tanzani isolates_10432.</title>
        <authorList>
            <person name="Subbiah M."/>
            <person name="Call D."/>
        </authorList>
    </citation>
    <scope>NUCLEOTIDE SEQUENCE [LARGE SCALE GENOMIC DNA]</scope>
    <source>
        <strain evidence="11 12">10432wF6</strain>
    </source>
</reference>
<evidence type="ECO:0000256" key="4">
    <source>
        <dbReference type="ARBA" id="ARBA00022519"/>
    </source>
</evidence>
<comment type="caution">
    <text evidence="9">Lacks conserved residue(s) required for the propagation of feature annotation.</text>
</comment>
<feature type="transmembrane region" description="Helical" evidence="9">
    <location>
        <begin position="313"/>
        <end position="335"/>
    </location>
</feature>
<comment type="catalytic activity">
    <reaction evidence="9">
        <text>N-acetylneuraminate(in) + H(+)(in) = N-acetylneuraminate(out) + H(+)(out)</text>
        <dbReference type="Rhea" id="RHEA:28987"/>
        <dbReference type="ChEBI" id="CHEBI:15378"/>
        <dbReference type="ChEBI" id="CHEBI:35418"/>
    </reaction>
</comment>
<gene>
    <name evidence="9" type="primary">nanT</name>
    <name evidence="11" type="ORF">GQM04_23845</name>
</gene>
<keyword evidence="6 9" id="KW-0812">Transmembrane</keyword>
<keyword evidence="2 9" id="KW-0813">Transport</keyword>
<dbReference type="CDD" id="cd17316">
    <property type="entry name" value="MFS_SV2_like"/>
    <property type="match status" value="1"/>
</dbReference>
<dbReference type="NCBIfam" id="TIGR00891">
    <property type="entry name" value="2A0112"/>
    <property type="match status" value="1"/>
</dbReference>
<feature type="transmembrane region" description="Helical" evidence="9">
    <location>
        <begin position="87"/>
        <end position="107"/>
    </location>
</feature>
<evidence type="ECO:0000256" key="3">
    <source>
        <dbReference type="ARBA" id="ARBA00022475"/>
    </source>
</evidence>
<feature type="domain" description="Major facilitator superfamily (MFS) profile" evidence="10">
    <location>
        <begin position="22"/>
        <end position="460"/>
    </location>
</feature>
<accession>A0A6L7A2C8</accession>
<dbReference type="PANTHER" id="PTHR23508">
    <property type="entry name" value="CARBOXYLIC ACID TRANSPORTER PROTEIN HOMOLOG"/>
    <property type="match status" value="1"/>
</dbReference>
<dbReference type="PROSITE" id="PS50850">
    <property type="entry name" value="MFS"/>
    <property type="match status" value="1"/>
</dbReference>
<dbReference type="InterPro" id="IPR036259">
    <property type="entry name" value="MFS_trans_sf"/>
</dbReference>
<feature type="transmembrane region" description="Helical" evidence="9">
    <location>
        <begin position="225"/>
        <end position="243"/>
    </location>
</feature>
<dbReference type="InterPro" id="IPR020846">
    <property type="entry name" value="MFS_dom"/>
</dbReference>
<dbReference type="GO" id="GO:0015538">
    <property type="term" value="F:sialic acid:proton symporter activity"/>
    <property type="evidence" value="ECO:0007669"/>
    <property type="project" value="UniProtKB-UniRule"/>
</dbReference>
<comment type="similarity">
    <text evidence="9">Belongs to the major facilitator superfamily. Sialate:H(+) symporter (SHS) (TC 2.A.1.12) family.</text>
</comment>
<dbReference type="FunFam" id="1.20.1250.20:FF:000027">
    <property type="entry name" value="Sialic acid transporter NanT"/>
    <property type="match status" value="1"/>
</dbReference>
<comment type="caution">
    <text evidence="11">The sequence shown here is derived from an EMBL/GenBank/DDBJ whole genome shotgun (WGS) entry which is preliminary data.</text>
</comment>
<feature type="transmembrane region" description="Helical" evidence="9">
    <location>
        <begin position="432"/>
        <end position="453"/>
    </location>
</feature>
<feature type="transmembrane region" description="Helical" evidence="9">
    <location>
        <begin position="56"/>
        <end position="80"/>
    </location>
</feature>
<keyword evidence="7 9" id="KW-1133">Transmembrane helix</keyword>
<evidence type="ECO:0000259" key="10">
    <source>
        <dbReference type="PROSITE" id="PS50850"/>
    </source>
</evidence>
<evidence type="ECO:0000313" key="12">
    <source>
        <dbReference type="Proteomes" id="UP000487258"/>
    </source>
</evidence>
<feature type="transmembrane region" description="Helical" evidence="9">
    <location>
        <begin position="275"/>
        <end position="293"/>
    </location>
</feature>
<evidence type="ECO:0000256" key="7">
    <source>
        <dbReference type="ARBA" id="ARBA00022989"/>
    </source>
</evidence>
<sequence>MNALLSKKTPWYQHLNRSQWRAFSAAWLGYLLDGFDFVLITLVLTEIQGDFGLTTVQAASLISAAFISRWFGGLVLGAMGDRYGRRLAMVTSIILFSVGTLACGMAQGYITLFIARLVIGMGMAGEYGSSVTYVIESWPKHLRNKASGFLISGFSVGAVVAAQVYSLIVPVWGWRVLFFIGILPIIFALWLRKNIPEAEDWKEKHEGKTPVRTMVDILYRGEYRFMNIAMTLVAAVALWFCFAGNLHNALIIAGLGVLCAAIFVSFMVQSSGKRWPTGVMLMVVVLFAFLYSWPIQALLPTYLKTELEYNPSTVAQVLFFSGFGAAAGCCVGGFLGDWLGTRKAYVFSLLASQILIIPVFSIGASSVWVLGLLLFFQQMLGQGIAGILPKLIGGYFDTDQRAAGLGFTYNVGALGGAVAPVLGALVAQRLDLGTALCSLSFGLTFVVILLIGLDMPSRVQRWLRPEALRTHDAIDGKPFSGAGMIKNESCPSIKNR</sequence>
<feature type="transmembrane region" description="Helical" evidence="9">
    <location>
        <begin position="249"/>
        <end position="268"/>
    </location>
</feature>
<dbReference type="AlphaFoldDB" id="A0A6L7A2C8"/>
<evidence type="ECO:0000256" key="6">
    <source>
        <dbReference type="ARBA" id="ARBA00022692"/>
    </source>
</evidence>
<dbReference type="EMBL" id="WTMY01000404">
    <property type="protein sequence ID" value="MWL48483.1"/>
    <property type="molecule type" value="Genomic_DNA"/>
</dbReference>